<dbReference type="AlphaFoldDB" id="A0A9N9Z4J6"/>
<dbReference type="PANTHER" id="PTHR13581:SF5">
    <property type="entry name" value="MRG_MORF4L-BINDING PROTEIN"/>
    <property type="match status" value="1"/>
</dbReference>
<reference evidence="10" key="1">
    <citation type="submission" date="2019-06" db="EMBL/GenBank/DDBJ databases">
        <authorList>
            <person name="Broberg M."/>
        </authorList>
    </citation>
    <scope>NUCLEOTIDE SEQUENCE [LARGE SCALE GENOMIC DNA]</scope>
</reference>
<dbReference type="GO" id="GO:0035267">
    <property type="term" value="C:NuA4 histone acetyltransferase complex"/>
    <property type="evidence" value="ECO:0007669"/>
    <property type="project" value="TreeGrafter"/>
</dbReference>
<evidence type="ECO:0000313" key="9">
    <source>
        <dbReference type="EMBL" id="CAH0048830.1"/>
    </source>
</evidence>
<dbReference type="EMBL" id="CABFOC020000035">
    <property type="protein sequence ID" value="CAH0048830.1"/>
    <property type="molecule type" value="Genomic_DNA"/>
</dbReference>
<evidence type="ECO:0000256" key="2">
    <source>
        <dbReference type="ARBA" id="ARBA00007117"/>
    </source>
</evidence>
<dbReference type="GO" id="GO:0005634">
    <property type="term" value="C:nucleus"/>
    <property type="evidence" value="ECO:0007669"/>
    <property type="project" value="UniProtKB-SubCell"/>
</dbReference>
<dbReference type="PANTHER" id="PTHR13581">
    <property type="entry name" value="MRG-BINDING PROTEIN"/>
    <property type="match status" value="1"/>
</dbReference>
<keyword evidence="3" id="KW-0156">Chromatin regulator</keyword>
<comment type="subcellular location">
    <subcellularLocation>
        <location evidence="1">Nucleus</location>
    </subcellularLocation>
</comment>
<dbReference type="GO" id="GO:0006325">
    <property type="term" value="P:chromatin organization"/>
    <property type="evidence" value="ECO:0007669"/>
    <property type="project" value="UniProtKB-KW"/>
</dbReference>
<sequence>MPPKKKGRGGAQTAASSTPTPARNEDAMDIDSPPKDEAGSKKGPDIDPIALEYNDSWTDDQVASLFKAVIRWKPAGMHKHFRMIAISEHLRNHGFDPDQYKHTRIPYIWQKLRTYYNLEIIDERENFDDDEPEDRYVEFSLPRADYFDLMMLRARADPSETPSSPPELDLEGAAPSSSPPPKKRARREAPSRTRGASREDTEEATDAPSPAGRSTRGSRGRTRAASQAKTEKAEKVEKAEKAEKADKAEKVDKAETTEEEEEEDEDGEEEGEDDDDESGSGGEDENESEEENSATTKPPKSGRQGTRTRARTRGRTRRVSR</sequence>
<keyword evidence="10" id="KW-1185">Reference proteome</keyword>
<proteinExistence type="inferred from homology"/>
<evidence type="ECO:0000256" key="3">
    <source>
        <dbReference type="ARBA" id="ARBA00022853"/>
    </source>
</evidence>
<gene>
    <name evidence="9" type="ORF">CSOL1703_00000777</name>
</gene>
<comment type="function">
    <text evidence="7">Component of the NuA4 histone acetyltransferase complex which is involved in transcriptional activation of selected genes principally by acetylation of nucleosomal histone H4 and H2A. The NuA4 complex is also involved in DNA repair.</text>
</comment>
<evidence type="ECO:0000256" key="6">
    <source>
        <dbReference type="ARBA" id="ARBA00023242"/>
    </source>
</evidence>
<evidence type="ECO:0000313" key="10">
    <source>
        <dbReference type="Proteomes" id="UP000775872"/>
    </source>
</evidence>
<accession>A0A9N9Z4J6</accession>
<feature type="region of interest" description="Disordered" evidence="8">
    <location>
        <begin position="1"/>
        <end position="47"/>
    </location>
</feature>
<feature type="compositionally biased region" description="Acidic residues" evidence="8">
    <location>
        <begin position="257"/>
        <end position="292"/>
    </location>
</feature>
<comment type="caution">
    <text evidence="9">The sequence shown here is derived from an EMBL/GenBank/DDBJ whole genome shotgun (WGS) entry which is preliminary data.</text>
</comment>
<evidence type="ECO:0000256" key="4">
    <source>
        <dbReference type="ARBA" id="ARBA00023015"/>
    </source>
</evidence>
<evidence type="ECO:0000256" key="1">
    <source>
        <dbReference type="ARBA" id="ARBA00004123"/>
    </source>
</evidence>
<feature type="compositionally biased region" description="Basic residues" evidence="8">
    <location>
        <begin position="306"/>
        <end position="321"/>
    </location>
</feature>
<dbReference type="Pfam" id="PF07904">
    <property type="entry name" value="Eaf7"/>
    <property type="match status" value="1"/>
</dbReference>
<keyword evidence="5" id="KW-0804">Transcription</keyword>
<name>A0A9N9Z4J6_9HYPO</name>
<dbReference type="InterPro" id="IPR012423">
    <property type="entry name" value="Eaf7/MRGBP"/>
</dbReference>
<evidence type="ECO:0000256" key="5">
    <source>
        <dbReference type="ARBA" id="ARBA00023163"/>
    </source>
</evidence>
<feature type="compositionally biased region" description="Basic and acidic residues" evidence="8">
    <location>
        <begin position="32"/>
        <end position="45"/>
    </location>
</feature>
<evidence type="ECO:0000256" key="7">
    <source>
        <dbReference type="ARBA" id="ARBA00025178"/>
    </source>
</evidence>
<dbReference type="GO" id="GO:0006357">
    <property type="term" value="P:regulation of transcription by RNA polymerase II"/>
    <property type="evidence" value="ECO:0007669"/>
    <property type="project" value="TreeGrafter"/>
</dbReference>
<dbReference type="Proteomes" id="UP000775872">
    <property type="component" value="Unassembled WGS sequence"/>
</dbReference>
<feature type="compositionally biased region" description="Low complexity" evidence="8">
    <location>
        <begin position="13"/>
        <end position="22"/>
    </location>
</feature>
<evidence type="ECO:0008006" key="11">
    <source>
        <dbReference type="Google" id="ProtNLM"/>
    </source>
</evidence>
<feature type="compositionally biased region" description="Basic and acidic residues" evidence="8">
    <location>
        <begin position="187"/>
        <end position="199"/>
    </location>
</feature>
<feature type="non-terminal residue" evidence="9">
    <location>
        <position position="1"/>
    </location>
</feature>
<keyword evidence="4" id="KW-0805">Transcription regulation</keyword>
<feature type="region of interest" description="Disordered" evidence="8">
    <location>
        <begin position="156"/>
        <end position="321"/>
    </location>
</feature>
<protein>
    <recommendedName>
        <fullName evidence="11">Chromatin modification-related protein EAF7</fullName>
    </recommendedName>
</protein>
<feature type="compositionally biased region" description="Basic and acidic residues" evidence="8">
    <location>
        <begin position="229"/>
        <end position="256"/>
    </location>
</feature>
<dbReference type="OrthoDB" id="5595141at2759"/>
<organism evidence="9 10">
    <name type="scientific">Clonostachys solani</name>
    <dbReference type="NCBI Taxonomy" id="160281"/>
    <lineage>
        <taxon>Eukaryota</taxon>
        <taxon>Fungi</taxon>
        <taxon>Dikarya</taxon>
        <taxon>Ascomycota</taxon>
        <taxon>Pezizomycotina</taxon>
        <taxon>Sordariomycetes</taxon>
        <taxon>Hypocreomycetidae</taxon>
        <taxon>Hypocreales</taxon>
        <taxon>Bionectriaceae</taxon>
        <taxon>Clonostachys</taxon>
    </lineage>
</organism>
<reference evidence="9 10" key="2">
    <citation type="submission" date="2021-10" db="EMBL/GenBank/DDBJ databases">
        <authorList>
            <person name="Piombo E."/>
        </authorList>
    </citation>
    <scope>NUCLEOTIDE SEQUENCE [LARGE SCALE GENOMIC DNA]</scope>
</reference>
<keyword evidence="6" id="KW-0539">Nucleus</keyword>
<comment type="similarity">
    <text evidence="2">Belongs to the EAF7 family.</text>
</comment>
<evidence type="ECO:0000256" key="8">
    <source>
        <dbReference type="SAM" id="MobiDB-lite"/>
    </source>
</evidence>